<organism evidence="2 3">
    <name type="scientific">Phialocephala subalpina</name>
    <dbReference type="NCBI Taxonomy" id="576137"/>
    <lineage>
        <taxon>Eukaryota</taxon>
        <taxon>Fungi</taxon>
        <taxon>Dikarya</taxon>
        <taxon>Ascomycota</taxon>
        <taxon>Pezizomycotina</taxon>
        <taxon>Leotiomycetes</taxon>
        <taxon>Helotiales</taxon>
        <taxon>Mollisiaceae</taxon>
        <taxon>Phialocephala</taxon>
        <taxon>Phialocephala fortinii species complex</taxon>
    </lineage>
</organism>
<feature type="region of interest" description="Disordered" evidence="1">
    <location>
        <begin position="54"/>
        <end position="77"/>
    </location>
</feature>
<protein>
    <submittedName>
        <fullName evidence="2">Uncharacterized protein</fullName>
    </submittedName>
</protein>
<dbReference type="Proteomes" id="UP000184330">
    <property type="component" value="Unassembled WGS sequence"/>
</dbReference>
<proteinExistence type="predicted"/>
<dbReference type="EMBL" id="FJOG01000023">
    <property type="protein sequence ID" value="CZR63232.1"/>
    <property type="molecule type" value="Genomic_DNA"/>
</dbReference>
<keyword evidence="3" id="KW-1185">Reference proteome</keyword>
<name>A0A1L7XDY3_9HELO</name>
<evidence type="ECO:0000313" key="3">
    <source>
        <dbReference type="Proteomes" id="UP000184330"/>
    </source>
</evidence>
<evidence type="ECO:0000313" key="2">
    <source>
        <dbReference type="EMBL" id="CZR63232.1"/>
    </source>
</evidence>
<sequence>MLIALALDIPTFGTWKVAKNVRDGETEITVSWKRKWYSRINLSEWECTREETCSKRDGIDQTRRESIKGKARNEVEEGPKGMQVTVYNISGIPIERSRADVGELSGGRDGFWFVDFGMEKISRACEFPR</sequence>
<reference evidence="2 3" key="1">
    <citation type="submission" date="2016-03" db="EMBL/GenBank/DDBJ databases">
        <authorList>
            <person name="Ploux O."/>
        </authorList>
    </citation>
    <scope>NUCLEOTIDE SEQUENCE [LARGE SCALE GENOMIC DNA]</scope>
    <source>
        <strain evidence="2 3">UAMH 11012</strain>
    </source>
</reference>
<accession>A0A1L7XDY3</accession>
<evidence type="ECO:0000256" key="1">
    <source>
        <dbReference type="SAM" id="MobiDB-lite"/>
    </source>
</evidence>
<dbReference type="AlphaFoldDB" id="A0A1L7XDY3"/>
<gene>
    <name evidence="2" type="ORF">PAC_13129</name>
</gene>